<accession>A0AAV4NST4</accession>
<name>A0AAV4NST4_9ARAC</name>
<organism evidence="1 2">
    <name type="scientific">Caerostris darwini</name>
    <dbReference type="NCBI Taxonomy" id="1538125"/>
    <lineage>
        <taxon>Eukaryota</taxon>
        <taxon>Metazoa</taxon>
        <taxon>Ecdysozoa</taxon>
        <taxon>Arthropoda</taxon>
        <taxon>Chelicerata</taxon>
        <taxon>Arachnida</taxon>
        <taxon>Araneae</taxon>
        <taxon>Araneomorphae</taxon>
        <taxon>Entelegynae</taxon>
        <taxon>Araneoidea</taxon>
        <taxon>Araneidae</taxon>
        <taxon>Caerostris</taxon>
    </lineage>
</organism>
<proteinExistence type="predicted"/>
<sequence length="106" mass="12254">MDHLPVWRNCFPPPPNYHPRPQGTRYSVANCCNGAVRWAIELKDHEGKTFLGPLQFRPRKPNHLKRTRVRGSVANVVKRALRWDVSLINDSLFQFSALITGFRLFA</sequence>
<dbReference type="AlphaFoldDB" id="A0AAV4NST4"/>
<protein>
    <submittedName>
        <fullName evidence="1">Uncharacterized protein</fullName>
    </submittedName>
</protein>
<evidence type="ECO:0000313" key="1">
    <source>
        <dbReference type="EMBL" id="GIX87907.1"/>
    </source>
</evidence>
<comment type="caution">
    <text evidence="1">The sequence shown here is derived from an EMBL/GenBank/DDBJ whole genome shotgun (WGS) entry which is preliminary data.</text>
</comment>
<gene>
    <name evidence="1" type="ORF">CDAR_437461</name>
</gene>
<evidence type="ECO:0000313" key="2">
    <source>
        <dbReference type="Proteomes" id="UP001054837"/>
    </source>
</evidence>
<dbReference type="Proteomes" id="UP001054837">
    <property type="component" value="Unassembled WGS sequence"/>
</dbReference>
<keyword evidence="2" id="KW-1185">Reference proteome</keyword>
<dbReference type="EMBL" id="BPLQ01002032">
    <property type="protein sequence ID" value="GIX87907.1"/>
    <property type="molecule type" value="Genomic_DNA"/>
</dbReference>
<reference evidence="1 2" key="1">
    <citation type="submission" date="2021-06" db="EMBL/GenBank/DDBJ databases">
        <title>Caerostris darwini draft genome.</title>
        <authorList>
            <person name="Kono N."/>
            <person name="Arakawa K."/>
        </authorList>
    </citation>
    <scope>NUCLEOTIDE SEQUENCE [LARGE SCALE GENOMIC DNA]</scope>
</reference>